<dbReference type="EC" id="2.4.-.-" evidence="6"/>
<gene>
    <name evidence="6" type="primary">epsE_1</name>
    <name evidence="6" type="ORF">RS81_01050</name>
</gene>
<evidence type="ECO:0000313" key="6">
    <source>
        <dbReference type="EMBL" id="KJL42709.1"/>
    </source>
</evidence>
<name>A0A0M2HDD3_9MICO</name>
<comment type="similarity">
    <text evidence="1">Belongs to the glycosyltransferase 2 family.</text>
</comment>
<keyword evidence="3 6" id="KW-0808">Transferase</keyword>
<dbReference type="OrthoDB" id="3177103at2"/>
<keyword evidence="4" id="KW-0732">Signal</keyword>
<dbReference type="RefSeq" id="WP_045275008.1">
    <property type="nucleotide sequence ID" value="NZ_BAAAUP010000003.1"/>
</dbReference>
<organism evidence="6 7">
    <name type="scientific">Microbacterium terrae</name>
    <dbReference type="NCBI Taxonomy" id="69369"/>
    <lineage>
        <taxon>Bacteria</taxon>
        <taxon>Bacillati</taxon>
        <taxon>Actinomycetota</taxon>
        <taxon>Actinomycetes</taxon>
        <taxon>Micrococcales</taxon>
        <taxon>Microbacteriaceae</taxon>
        <taxon>Microbacterium</taxon>
    </lineage>
</organism>
<evidence type="ECO:0000256" key="2">
    <source>
        <dbReference type="ARBA" id="ARBA00022676"/>
    </source>
</evidence>
<evidence type="ECO:0000256" key="3">
    <source>
        <dbReference type="ARBA" id="ARBA00022679"/>
    </source>
</evidence>
<dbReference type="SUPFAM" id="SSF53448">
    <property type="entry name" value="Nucleotide-diphospho-sugar transferases"/>
    <property type="match status" value="1"/>
</dbReference>
<feature type="chain" id="PRO_5039712143" evidence="4">
    <location>
        <begin position="23"/>
        <end position="313"/>
    </location>
</feature>
<evidence type="ECO:0000259" key="5">
    <source>
        <dbReference type="Pfam" id="PF00535"/>
    </source>
</evidence>
<keyword evidence="2 6" id="KW-0328">Glycosyltransferase</keyword>
<dbReference type="PANTHER" id="PTHR43685">
    <property type="entry name" value="GLYCOSYLTRANSFERASE"/>
    <property type="match status" value="1"/>
</dbReference>
<reference evidence="6" key="1">
    <citation type="submission" date="2015-02" db="EMBL/GenBank/DDBJ databases">
        <title>Draft genome sequences of ten Microbacterium spp. with emphasis on heavy metal contaminated environments.</title>
        <authorList>
            <person name="Corretto E."/>
        </authorList>
    </citation>
    <scope>NUCLEOTIDE SEQUENCE [LARGE SCALE GENOMIC DNA]</scope>
    <source>
        <strain evidence="6">DSM 12510</strain>
    </source>
</reference>
<comment type="caution">
    <text evidence="6">The sequence shown here is derived from an EMBL/GenBank/DDBJ whole genome shotgun (WGS) entry which is preliminary data.</text>
</comment>
<dbReference type="AlphaFoldDB" id="A0A0M2HDD3"/>
<feature type="domain" description="Glycosyltransferase 2-like" evidence="5">
    <location>
        <begin position="10"/>
        <end position="169"/>
    </location>
</feature>
<dbReference type="Gene3D" id="3.90.550.10">
    <property type="entry name" value="Spore Coat Polysaccharide Biosynthesis Protein SpsA, Chain A"/>
    <property type="match status" value="1"/>
</dbReference>
<dbReference type="PATRIC" id="fig|92835.4.peg.1072"/>
<dbReference type="InterPro" id="IPR001173">
    <property type="entry name" value="Glyco_trans_2-like"/>
</dbReference>
<dbReference type="InterPro" id="IPR029044">
    <property type="entry name" value="Nucleotide-diphossugar_trans"/>
</dbReference>
<sequence length="313" mass="33505">MTSTSPLVSVILATNRSSPFLAAAVSSVVAQTYPGWELVIVDNGAPDPVALSAVVAGIPRTSIVRVPPPVTVSLARNAGVTASGGDLLVFLDDDDVWHPERLERQVALLRAEPSAPASYCGGWHMDANGRPFAPSWPAVPANATEMLSGTARLPHICGAMLIRRHAFAEVGGFSPELSMMEDFELALRLLGRGTFACAPEELVGYRRHDGNVTGTGIDNVRVRRSALDGILTRHAWAAGARGDERTAALLREHRERERARASHDAGLATLAALRRRRIADAAREARWGTSHSATAYFGAIIGRLTRGGGSRRW</sequence>
<dbReference type="Pfam" id="PF00535">
    <property type="entry name" value="Glycos_transf_2"/>
    <property type="match status" value="1"/>
</dbReference>
<dbReference type="Proteomes" id="UP000033956">
    <property type="component" value="Unassembled WGS sequence"/>
</dbReference>
<dbReference type="GO" id="GO:0016757">
    <property type="term" value="F:glycosyltransferase activity"/>
    <property type="evidence" value="ECO:0007669"/>
    <property type="project" value="UniProtKB-KW"/>
</dbReference>
<protein>
    <submittedName>
        <fullName evidence="6">Glycosyltransferase EpsE</fullName>
        <ecNumber evidence="6">2.4.-.-</ecNumber>
    </submittedName>
</protein>
<dbReference type="STRING" id="92835.RS81_01050"/>
<dbReference type="EMBL" id="JYIZ01000040">
    <property type="protein sequence ID" value="KJL42709.1"/>
    <property type="molecule type" value="Genomic_DNA"/>
</dbReference>
<evidence type="ECO:0000313" key="7">
    <source>
        <dbReference type="Proteomes" id="UP000033956"/>
    </source>
</evidence>
<keyword evidence="7" id="KW-1185">Reference proteome</keyword>
<evidence type="ECO:0000256" key="4">
    <source>
        <dbReference type="SAM" id="SignalP"/>
    </source>
</evidence>
<accession>A0A0M2HDD3</accession>
<dbReference type="InterPro" id="IPR050834">
    <property type="entry name" value="Glycosyltransf_2"/>
</dbReference>
<evidence type="ECO:0000256" key="1">
    <source>
        <dbReference type="ARBA" id="ARBA00006739"/>
    </source>
</evidence>
<feature type="signal peptide" evidence="4">
    <location>
        <begin position="1"/>
        <end position="22"/>
    </location>
</feature>
<dbReference type="PANTHER" id="PTHR43685:SF5">
    <property type="entry name" value="GLYCOSYLTRANSFERASE EPSE-RELATED"/>
    <property type="match status" value="1"/>
</dbReference>
<proteinExistence type="inferred from homology"/>